<dbReference type="EMBL" id="CP071794">
    <property type="protein sequence ID" value="QTD55782.1"/>
    <property type="molecule type" value="Genomic_DNA"/>
</dbReference>
<dbReference type="RefSeq" id="WP_207987606.1">
    <property type="nucleotide sequence ID" value="NZ_CP071794.1"/>
</dbReference>
<sequence>MQQGEEPTSPLLQSTAESYLTLTLIAAYAGDLRTAKINAEKGVMAFPGAALFYQAKADVEALLGEPDAAIATIAAARASFPDENMLAIGEANLLRDYSGRPKAARDLLEPILTVFSPEKAQAKNWMAIGGSTEADMLVERAAG</sequence>
<proteinExistence type="predicted"/>
<dbReference type="Gene3D" id="1.25.40.10">
    <property type="entry name" value="Tetratricopeptide repeat domain"/>
    <property type="match status" value="1"/>
</dbReference>
<dbReference type="SUPFAM" id="SSF48452">
    <property type="entry name" value="TPR-like"/>
    <property type="match status" value="1"/>
</dbReference>
<name>A0ABX7T6P0_9SPHN</name>
<gene>
    <name evidence="1" type="ORF">J4G78_16575</name>
</gene>
<protein>
    <recommendedName>
        <fullName evidence="3">Tetratricopeptide repeat protein</fullName>
    </recommendedName>
</protein>
<evidence type="ECO:0000313" key="2">
    <source>
        <dbReference type="Proteomes" id="UP000663923"/>
    </source>
</evidence>
<dbReference type="InterPro" id="IPR011990">
    <property type="entry name" value="TPR-like_helical_dom_sf"/>
</dbReference>
<evidence type="ECO:0000313" key="1">
    <source>
        <dbReference type="EMBL" id="QTD55782.1"/>
    </source>
</evidence>
<reference evidence="1 2" key="1">
    <citation type="submission" date="2021-03" db="EMBL/GenBank/DDBJ databases">
        <title>Complete genome of Parasphingorhabdus_sp.JHSY0214.</title>
        <authorList>
            <person name="Yoo J.H."/>
            <person name="Bae J.W."/>
        </authorList>
    </citation>
    <scope>NUCLEOTIDE SEQUENCE [LARGE SCALE GENOMIC DNA]</scope>
    <source>
        <strain evidence="1 2">JHSY0214</strain>
    </source>
</reference>
<dbReference type="Proteomes" id="UP000663923">
    <property type="component" value="Chromosome"/>
</dbReference>
<evidence type="ECO:0008006" key="3">
    <source>
        <dbReference type="Google" id="ProtNLM"/>
    </source>
</evidence>
<keyword evidence="2" id="KW-1185">Reference proteome</keyword>
<accession>A0ABX7T6P0</accession>
<organism evidence="1 2">
    <name type="scientific">Parasphingorhabdus cellanae</name>
    <dbReference type="NCBI Taxonomy" id="2806553"/>
    <lineage>
        <taxon>Bacteria</taxon>
        <taxon>Pseudomonadati</taxon>
        <taxon>Pseudomonadota</taxon>
        <taxon>Alphaproteobacteria</taxon>
        <taxon>Sphingomonadales</taxon>
        <taxon>Sphingomonadaceae</taxon>
        <taxon>Parasphingorhabdus</taxon>
    </lineage>
</organism>